<reference evidence="2" key="1">
    <citation type="journal article" date="2014" name="Proc. Natl. Acad. Sci. U.S.A.">
        <title>Extensive sampling of basidiomycete genomes demonstrates inadequacy of the white-rot/brown-rot paradigm for wood decay fungi.</title>
        <authorList>
            <person name="Riley R."/>
            <person name="Salamov A.A."/>
            <person name="Brown D.W."/>
            <person name="Nagy L.G."/>
            <person name="Floudas D."/>
            <person name="Held B.W."/>
            <person name="Levasseur A."/>
            <person name="Lombard V."/>
            <person name="Morin E."/>
            <person name="Otillar R."/>
            <person name="Lindquist E.A."/>
            <person name="Sun H."/>
            <person name="LaButti K.M."/>
            <person name="Schmutz J."/>
            <person name="Jabbour D."/>
            <person name="Luo H."/>
            <person name="Baker S.E."/>
            <person name="Pisabarro A.G."/>
            <person name="Walton J.D."/>
            <person name="Blanchette R.A."/>
            <person name="Henrissat B."/>
            <person name="Martin F."/>
            <person name="Cullen D."/>
            <person name="Hibbett D.S."/>
            <person name="Grigoriev I.V."/>
        </authorList>
    </citation>
    <scope>NUCLEOTIDE SEQUENCE [LARGE SCALE GENOMIC DNA]</scope>
    <source>
        <strain evidence="2">CBS 339.88</strain>
    </source>
</reference>
<evidence type="ECO:0008006" key="3">
    <source>
        <dbReference type="Google" id="ProtNLM"/>
    </source>
</evidence>
<evidence type="ECO:0000313" key="1">
    <source>
        <dbReference type="EMBL" id="KDR70508.1"/>
    </source>
</evidence>
<evidence type="ECO:0000313" key="2">
    <source>
        <dbReference type="Proteomes" id="UP000027222"/>
    </source>
</evidence>
<accession>A0A067SUT0</accession>
<dbReference type="AlphaFoldDB" id="A0A067SUT0"/>
<sequence length="566" mass="63696">MTQGVHPMSEAKEEAKIVLQSTGSDAGTGPIAPIHPSSRSNWLFHCQHLLLTFKPLKHLFLARGWLPLREYRKWPPKISIAFLNDDLLLRIFSLNTLTDADIVQKIFSTNEYSLITARHTSQVCAGWRFLMLGSSVFWANSINLKHLDQKNDNWRREILNRTGTSLLSVMGHLPEGRHAAQFFLSLLGNHWMRLQRISVYISDPSVIQDERWLSIQSPAPNLEVFCIEFSSPPTFSTADDVLFSNDAPSINTFITNNINFNFSGRWLSHLRCLDLTSFSISQTFLCSLAEMFALESLGIADVDIHAEDCEWPMIILPKLKRLSLCVNLRTLILLMGCITPTSGCISQYVIWGNPISLPSKEDLILLRRGFSTHFQYFSNLYPTDTISWSMTENIITLNTTLELGGANSAFCFGLEIDGGSPWHGIPDIILHSLCSCGLNSITKLELEMSPDALNICASPFAKLCRSLSSVETMHTDSQTMEVLMQLREDLDGVILFPSLKTIVFDTCADLKCDLIVRFLLQRRDAGVPITEFDLSDCNSSHLDRLLFLGGINGLNVKWKEEIQYGI</sequence>
<dbReference type="Proteomes" id="UP000027222">
    <property type="component" value="Unassembled WGS sequence"/>
</dbReference>
<dbReference type="HOGENOM" id="CLU_030662_0_0_1"/>
<protein>
    <recommendedName>
        <fullName evidence="3">F-box domain-containing protein</fullName>
    </recommendedName>
</protein>
<dbReference type="OrthoDB" id="2893938at2759"/>
<organism evidence="1 2">
    <name type="scientific">Galerina marginata (strain CBS 339.88)</name>
    <dbReference type="NCBI Taxonomy" id="685588"/>
    <lineage>
        <taxon>Eukaryota</taxon>
        <taxon>Fungi</taxon>
        <taxon>Dikarya</taxon>
        <taxon>Basidiomycota</taxon>
        <taxon>Agaricomycotina</taxon>
        <taxon>Agaricomycetes</taxon>
        <taxon>Agaricomycetidae</taxon>
        <taxon>Agaricales</taxon>
        <taxon>Agaricineae</taxon>
        <taxon>Strophariaceae</taxon>
        <taxon>Galerina</taxon>
    </lineage>
</organism>
<name>A0A067SUT0_GALM3</name>
<keyword evidence="2" id="KW-1185">Reference proteome</keyword>
<proteinExistence type="predicted"/>
<gene>
    <name evidence="1" type="ORF">GALMADRAFT_214569</name>
</gene>
<dbReference type="EMBL" id="KL142397">
    <property type="protein sequence ID" value="KDR70508.1"/>
    <property type="molecule type" value="Genomic_DNA"/>
</dbReference>